<dbReference type="OrthoDB" id="9801054at2"/>
<dbReference type="GO" id="GO:0016740">
    <property type="term" value="F:transferase activity"/>
    <property type="evidence" value="ECO:0007669"/>
    <property type="project" value="UniProtKB-KW"/>
</dbReference>
<dbReference type="Pfam" id="PF01171">
    <property type="entry name" value="ATP_bind_3"/>
    <property type="match status" value="1"/>
</dbReference>
<dbReference type="InterPro" id="IPR011063">
    <property type="entry name" value="TilS/TtcA_N"/>
</dbReference>
<proteinExistence type="predicted"/>
<dbReference type="SUPFAM" id="SSF52402">
    <property type="entry name" value="Adenine nucleotide alpha hydrolases-like"/>
    <property type="match status" value="1"/>
</dbReference>
<protein>
    <submittedName>
        <fullName evidence="3">tRNA 2-thiocytidine biosynthesis protein TtcA</fullName>
    </submittedName>
</protein>
<dbReference type="PANTHER" id="PTHR43686">
    <property type="entry name" value="SULFURTRANSFERASE-RELATED"/>
    <property type="match status" value="1"/>
</dbReference>
<reference evidence="3 4" key="1">
    <citation type="submission" date="2019-07" db="EMBL/GenBank/DDBJ databases">
        <title>Complete genome of Crassaminicella thermophila SY095.</title>
        <authorList>
            <person name="Li X."/>
        </authorList>
    </citation>
    <scope>NUCLEOTIDE SEQUENCE [LARGE SCALE GENOMIC DNA]</scope>
    <source>
        <strain evidence="3 4">SY095</strain>
    </source>
</reference>
<dbReference type="PANTHER" id="PTHR43686:SF1">
    <property type="entry name" value="AMINOTRAN_5 DOMAIN-CONTAINING PROTEIN"/>
    <property type="match status" value="1"/>
</dbReference>
<organism evidence="3 4">
    <name type="scientific">Crassaminicella thermophila</name>
    <dbReference type="NCBI Taxonomy" id="2599308"/>
    <lineage>
        <taxon>Bacteria</taxon>
        <taxon>Bacillati</taxon>
        <taxon>Bacillota</taxon>
        <taxon>Clostridia</taxon>
        <taxon>Eubacteriales</taxon>
        <taxon>Clostridiaceae</taxon>
        <taxon>Crassaminicella</taxon>
    </lineage>
</organism>
<evidence type="ECO:0000313" key="3">
    <source>
        <dbReference type="EMBL" id="QEK11249.1"/>
    </source>
</evidence>
<dbReference type="Gene3D" id="3.40.50.620">
    <property type="entry name" value="HUPs"/>
    <property type="match status" value="1"/>
</dbReference>
<dbReference type="CDD" id="cd24138">
    <property type="entry name" value="TtcA-like"/>
    <property type="match status" value="1"/>
</dbReference>
<dbReference type="PIRSF" id="PIRSF004976">
    <property type="entry name" value="ATPase_YdaO"/>
    <property type="match status" value="1"/>
</dbReference>
<dbReference type="InterPro" id="IPR035107">
    <property type="entry name" value="tRNA_thiolation_TtcA_Ctu1"/>
</dbReference>
<feature type="domain" description="tRNA(Ile)-lysidine/2-thiocytidine synthase N-terminal" evidence="2">
    <location>
        <begin position="23"/>
        <end position="190"/>
    </location>
</feature>
<dbReference type="InterPro" id="IPR014729">
    <property type="entry name" value="Rossmann-like_a/b/a_fold"/>
</dbReference>
<dbReference type="RefSeq" id="WP_148808322.1">
    <property type="nucleotide sequence ID" value="NZ_CP042243.1"/>
</dbReference>
<dbReference type="AlphaFoldDB" id="A0A5C0SE59"/>
<dbReference type="Proteomes" id="UP000324646">
    <property type="component" value="Chromosome"/>
</dbReference>
<accession>A0A5C0SE59</accession>
<keyword evidence="4" id="KW-1185">Reference proteome</keyword>
<evidence type="ECO:0000256" key="1">
    <source>
        <dbReference type="ARBA" id="ARBA00022679"/>
    </source>
</evidence>
<sequence length="238" mass="27433">MKKILGNLRKAVSEFNLINENDQIAVGLSGGKDSMTLLYALKLFQKFSPVKYHLEAVTISMGFENFNFTPLKDFCNKIKVPYTIENTHIGKIVFDLRKEKNPCSLCANMRRGALYNVMQNRGLNVLALGHNKEDTIETLFMNMLYNGRIKTFLPKTYLEDRNIKVIRPLVYVSEHQILAASKRHSIPIVKSPCPVDKQTAREDTKNLMLHIYKHAPKAKDRILTSIKNKDQFELWFDV</sequence>
<name>A0A5C0SE59_CRATE</name>
<dbReference type="GO" id="GO:0008033">
    <property type="term" value="P:tRNA processing"/>
    <property type="evidence" value="ECO:0007669"/>
    <property type="project" value="InterPro"/>
</dbReference>
<gene>
    <name evidence="3" type="ORF">FQB35_02060</name>
</gene>
<evidence type="ECO:0000313" key="4">
    <source>
        <dbReference type="Proteomes" id="UP000324646"/>
    </source>
</evidence>
<dbReference type="EMBL" id="CP042243">
    <property type="protein sequence ID" value="QEK11249.1"/>
    <property type="molecule type" value="Genomic_DNA"/>
</dbReference>
<keyword evidence="1" id="KW-0808">Transferase</keyword>
<dbReference type="KEGG" id="crs:FQB35_02060"/>
<evidence type="ECO:0000259" key="2">
    <source>
        <dbReference type="Pfam" id="PF01171"/>
    </source>
</evidence>